<dbReference type="OrthoDB" id="278430at2759"/>
<dbReference type="GO" id="GO:0006012">
    <property type="term" value="P:galactose metabolic process"/>
    <property type="evidence" value="ECO:0007669"/>
    <property type="project" value="TreeGrafter"/>
</dbReference>
<evidence type="ECO:0000259" key="3">
    <source>
        <dbReference type="PROSITE" id="PS51061"/>
    </source>
</evidence>
<gene>
    <name evidence="4" type="primary">RBS1_1</name>
    <name evidence="4" type="ORF">GRS66_000561</name>
</gene>
<feature type="compositionally biased region" description="Basic and acidic residues" evidence="2">
    <location>
        <begin position="159"/>
        <end position="174"/>
    </location>
</feature>
<dbReference type="CDD" id="cd02642">
    <property type="entry name" value="R3H_encore_like"/>
    <property type="match status" value="1"/>
</dbReference>
<evidence type="ECO:0000313" key="4">
    <source>
        <dbReference type="EMBL" id="QID78355.1"/>
    </source>
</evidence>
<dbReference type="InterPro" id="IPR051937">
    <property type="entry name" value="R3H_domain_containing"/>
</dbReference>
<feature type="region of interest" description="Disordered" evidence="2">
    <location>
        <begin position="406"/>
        <end position="457"/>
    </location>
</feature>
<dbReference type="PROSITE" id="PS51061">
    <property type="entry name" value="R3H"/>
    <property type="match status" value="1"/>
</dbReference>
<proteinExistence type="predicted"/>
<evidence type="ECO:0000256" key="2">
    <source>
        <dbReference type="SAM" id="MobiDB-lite"/>
    </source>
</evidence>
<feature type="compositionally biased region" description="Low complexity" evidence="2">
    <location>
        <begin position="226"/>
        <end position="247"/>
    </location>
</feature>
<dbReference type="PANTHER" id="PTHR15672">
    <property type="entry name" value="CAMP-REGULATED PHOSPHOPROTEIN 21 RELATED R3H DOMAIN CONTAINING PROTEIN"/>
    <property type="match status" value="1"/>
</dbReference>
<dbReference type="GO" id="GO:0003676">
    <property type="term" value="F:nucleic acid binding"/>
    <property type="evidence" value="ECO:0007669"/>
    <property type="project" value="UniProtKB-UniRule"/>
</dbReference>
<keyword evidence="1" id="KW-0597">Phosphoprotein</keyword>
<name>A0A6C1DN97_SACPS</name>
<evidence type="ECO:0000313" key="5">
    <source>
        <dbReference type="Proteomes" id="UP000501346"/>
    </source>
</evidence>
<dbReference type="InterPro" id="IPR036867">
    <property type="entry name" value="R3H_dom_sf"/>
</dbReference>
<feature type="compositionally biased region" description="Basic and acidic residues" evidence="2">
    <location>
        <begin position="418"/>
        <end position="435"/>
    </location>
</feature>
<dbReference type="AlphaFoldDB" id="A0A6C1DN97"/>
<feature type="region of interest" description="Disordered" evidence="2">
    <location>
        <begin position="195"/>
        <end position="291"/>
    </location>
</feature>
<feature type="compositionally biased region" description="Basic and acidic residues" evidence="2">
    <location>
        <begin position="443"/>
        <end position="457"/>
    </location>
</feature>
<dbReference type="Proteomes" id="UP000501346">
    <property type="component" value="Chromosome ScIV"/>
</dbReference>
<keyword evidence="5" id="KW-1185">Reference proteome</keyword>
<dbReference type="Pfam" id="PF01424">
    <property type="entry name" value="R3H"/>
    <property type="match status" value="1"/>
</dbReference>
<feature type="domain" description="R3H" evidence="3">
    <location>
        <begin position="26"/>
        <end position="88"/>
    </location>
</feature>
<accession>A0A6C1DN97</accession>
<dbReference type="InterPro" id="IPR001374">
    <property type="entry name" value="R3H_dom"/>
</dbReference>
<feature type="region of interest" description="Disordered" evidence="2">
    <location>
        <begin position="142"/>
        <end position="174"/>
    </location>
</feature>
<dbReference type="SUPFAM" id="SSF82708">
    <property type="entry name" value="R3H domain"/>
    <property type="match status" value="1"/>
</dbReference>
<feature type="compositionally biased region" description="Polar residues" evidence="2">
    <location>
        <begin position="248"/>
        <end position="258"/>
    </location>
</feature>
<dbReference type="SMART" id="SM00393">
    <property type="entry name" value="R3H"/>
    <property type="match status" value="1"/>
</dbReference>
<dbReference type="PANTHER" id="PTHR15672:SF8">
    <property type="entry name" value="PROTEIN ENCORE"/>
    <property type="match status" value="1"/>
</dbReference>
<sequence>MTALDSRNWGLTPAMETGLFQKPQDRIFIIELENSIVSFINSNTESFQLRPMNSYYRLLSHQIAEYHNLNHVLARTQDSCVILFKGENFQKIEGKPLLQELQLNKKPEECTSSSESIEKSNNNRIFRILKRKEVGNECDYKIDGNTRTPNSNLTANSNKDQKIEIDDKSNTDLEQERIEKERLYEQRKQEIFDKLNKSEDDVKSTNSSGSSDSDNEWSDWLNGDDSNTQTSNGSVSSSSPFNSSVTTIQVNKPQQQFYDSRRGRGGRRRGTNNYKDAYRGQSRRNKENGGYQSGYSSPYLVYPPPQMGGNSLPTYPLMYNPAGPAHGPAPSPMVMGNNTVFMNPYMYNMNPQGSCSFGTPIPMYPPYQYQYQYQYNTQYHSGPYSNTPSYNSNNYTRSSANKYHHFQGKNSYSGAIPKRSDDSNSNKNEGIRRASVEGSPSSRDTDSVEMKFDKLNI</sequence>
<feature type="compositionally biased region" description="Polar residues" evidence="2">
    <location>
        <begin position="145"/>
        <end position="158"/>
    </location>
</feature>
<dbReference type="EMBL" id="CP048985">
    <property type="protein sequence ID" value="QID78355.1"/>
    <property type="molecule type" value="Genomic_DNA"/>
</dbReference>
<organism evidence="4 5">
    <name type="scientific">Saccharomyces pastorianus</name>
    <name type="common">Lager yeast</name>
    <name type="synonym">Saccharomyces cerevisiae x Saccharomyces eubayanus</name>
    <dbReference type="NCBI Taxonomy" id="27292"/>
    <lineage>
        <taxon>Eukaryota</taxon>
        <taxon>Fungi</taxon>
        <taxon>Dikarya</taxon>
        <taxon>Ascomycota</taxon>
        <taxon>Saccharomycotina</taxon>
        <taxon>Saccharomycetes</taxon>
        <taxon>Saccharomycetales</taxon>
        <taxon>Saccharomycetaceae</taxon>
        <taxon>Saccharomyces</taxon>
    </lineage>
</organism>
<dbReference type="Gene3D" id="3.30.1370.50">
    <property type="entry name" value="R3H-like domain"/>
    <property type="match status" value="1"/>
</dbReference>
<evidence type="ECO:0000256" key="1">
    <source>
        <dbReference type="ARBA" id="ARBA00022553"/>
    </source>
</evidence>
<protein>
    <submittedName>
        <fullName evidence="4">R3H-domain-containing protein</fullName>
    </submittedName>
</protein>
<reference evidence="4 5" key="1">
    <citation type="journal article" date="2019" name="BMC Genomics">
        <title>Chromosome level assembly and comparative genome analysis confirm lager-brewing yeasts originated from a single hybridization.</title>
        <authorList>
            <person name="Salazar A.N."/>
            <person name="Gorter de Vries A.R."/>
            <person name="van den Broek M."/>
            <person name="Brouwers N."/>
            <person name="de la Torre Cortes P."/>
            <person name="Kuijpers N.G.A."/>
            <person name="Daran J.G."/>
            <person name="Abeel T."/>
        </authorList>
    </citation>
    <scope>NUCLEOTIDE SEQUENCE [LARGE SCALE GENOMIC DNA]</scope>
    <source>
        <strain evidence="4 5">CBS 1483</strain>
    </source>
</reference>